<feature type="coiled-coil region" evidence="1">
    <location>
        <begin position="132"/>
        <end position="159"/>
    </location>
</feature>
<accession>A0A6C0J7X2</accession>
<evidence type="ECO:0000256" key="1">
    <source>
        <dbReference type="SAM" id="Coils"/>
    </source>
</evidence>
<organism evidence="3">
    <name type="scientific">viral metagenome</name>
    <dbReference type="NCBI Taxonomy" id="1070528"/>
    <lineage>
        <taxon>unclassified sequences</taxon>
        <taxon>metagenomes</taxon>
        <taxon>organismal metagenomes</taxon>
    </lineage>
</organism>
<reference evidence="3" key="1">
    <citation type="journal article" date="2020" name="Nature">
        <title>Giant virus diversity and host interactions through global metagenomics.</title>
        <authorList>
            <person name="Schulz F."/>
            <person name="Roux S."/>
            <person name="Paez-Espino D."/>
            <person name="Jungbluth S."/>
            <person name="Walsh D.A."/>
            <person name="Denef V.J."/>
            <person name="McMahon K.D."/>
            <person name="Konstantinidis K.T."/>
            <person name="Eloe-Fadrosh E.A."/>
            <person name="Kyrpides N.C."/>
            <person name="Woyke T."/>
        </authorList>
    </citation>
    <scope>NUCLEOTIDE SEQUENCE</scope>
    <source>
        <strain evidence="3">GVMAG-M-3300025727-45</strain>
    </source>
</reference>
<feature type="coiled-coil region" evidence="1">
    <location>
        <begin position="194"/>
        <end position="304"/>
    </location>
</feature>
<sequence length="311" mass="36288">MTTLRDRLLKSKISRSSSNPVPQKKNKDEVVISPSIDNSIFLKLLDNNDSKDAIHNRINSVEDKLNQIVQIINNKSYLKNVLMELLDTLDEPNNETNVIETLKIEQEEILKSFKIEQKEILKSFKIEQKEINENNLEKINILNKKIIKLQEELMEKNSSMLSKINDNISSINMKLLSKIQENFLLNNSSIAELKNCYEEKVVQENNKLKKLITESNDVFINKLSTFGSENKINVNNELHKIEQRIDIINRNLQRNTAKEIMENYTMEMSQLNIKLESIKTIQINDNMQNNLHKLKNRVQKIESLLKCSDNH</sequence>
<protein>
    <submittedName>
        <fullName evidence="3">Uncharacterized protein</fullName>
    </submittedName>
</protein>
<proteinExistence type="predicted"/>
<feature type="region of interest" description="Disordered" evidence="2">
    <location>
        <begin position="1"/>
        <end position="27"/>
    </location>
</feature>
<dbReference type="EMBL" id="MN740313">
    <property type="protein sequence ID" value="QHT99733.1"/>
    <property type="molecule type" value="Genomic_DNA"/>
</dbReference>
<keyword evidence="1" id="KW-0175">Coiled coil</keyword>
<evidence type="ECO:0000313" key="3">
    <source>
        <dbReference type="EMBL" id="QHT99733.1"/>
    </source>
</evidence>
<evidence type="ECO:0000256" key="2">
    <source>
        <dbReference type="SAM" id="MobiDB-lite"/>
    </source>
</evidence>
<name>A0A6C0J7X2_9ZZZZ</name>
<dbReference type="AlphaFoldDB" id="A0A6C0J7X2"/>